<evidence type="ECO:0000259" key="3">
    <source>
        <dbReference type="Pfam" id="PF00496"/>
    </source>
</evidence>
<sequence>MIFNRRTLLHGMGAAIGAAWVMPRLAQAQGQDTRILRIAAQNDFQSLDPAFSSTVAESDIQDSLFVRLISYDGTSWNTQLDGAAEIEQVDPTHIRFALRPGIAWTNGFGEVSAEDVKYSFERVANPENESPWKGDWEFLDRVDVTNEREGVIVLKQPFSPVWRTTLPWNAGLIVCKAAVEQAGGRFTTEPPAQCGPYLLKEWRPKQRTVLVRNPDWNGPRPDFDEVHIFPIDDRQVAEQGFLAGEFDFINVAPSSLPIYQSNPPQGVTISTRPKVGMEWLGLNTEHPLFADVKVRQAIAHAIDVDAVVDAAYFGGAERATGVIASGLPGHRESSPYPARDVAAAKALLEEAGVSGFDTRLSIINATDLLTMAQVIQANLSEIGINVEIEPLESGTFWTLGVEESGDTWKDLQMFIHRWGNGPDPSWATKFYTCDGVGQFNWERWCNEEYTKLNSDAMAETDDAKRGEIYERMATLLDESSAYILLTHGVQLLLYREGITPGVTPDGNRLSFSKFKQA</sequence>
<dbReference type="InterPro" id="IPR030678">
    <property type="entry name" value="Peptide/Ni-bd"/>
</dbReference>
<comment type="similarity">
    <text evidence="2">Belongs to the bacterial solute-binding protein 5 family.</text>
</comment>
<evidence type="ECO:0000256" key="2">
    <source>
        <dbReference type="ARBA" id="ARBA00005695"/>
    </source>
</evidence>
<dbReference type="GO" id="GO:0030288">
    <property type="term" value="C:outer membrane-bounded periplasmic space"/>
    <property type="evidence" value="ECO:0007669"/>
    <property type="project" value="UniProtKB-ARBA"/>
</dbReference>
<dbReference type="AlphaFoldDB" id="A0A3Q8XS92"/>
<dbReference type="GO" id="GO:0015833">
    <property type="term" value="P:peptide transport"/>
    <property type="evidence" value="ECO:0007669"/>
    <property type="project" value="TreeGrafter"/>
</dbReference>
<accession>A0A3Q8XS92</accession>
<dbReference type="PANTHER" id="PTHR30290:SF83">
    <property type="entry name" value="ABC TRANSPORTER SUBSTRATE-BINDING PROTEIN"/>
    <property type="match status" value="1"/>
</dbReference>
<evidence type="ECO:0000313" key="5">
    <source>
        <dbReference type="Proteomes" id="UP000268192"/>
    </source>
</evidence>
<keyword evidence="5" id="KW-1185">Reference proteome</keyword>
<dbReference type="PIRSF" id="PIRSF002741">
    <property type="entry name" value="MppA"/>
    <property type="match status" value="1"/>
</dbReference>
<evidence type="ECO:0000313" key="4">
    <source>
        <dbReference type="EMBL" id="AZN72934.1"/>
    </source>
</evidence>
<dbReference type="GO" id="GO:1904680">
    <property type="term" value="F:peptide transmembrane transporter activity"/>
    <property type="evidence" value="ECO:0007669"/>
    <property type="project" value="TreeGrafter"/>
</dbReference>
<comment type="subcellular location">
    <subcellularLocation>
        <location evidence="1">Periplasm</location>
    </subcellularLocation>
</comment>
<dbReference type="InterPro" id="IPR000914">
    <property type="entry name" value="SBP_5_dom"/>
</dbReference>
<dbReference type="EMBL" id="CP032509">
    <property type="protein sequence ID" value="AZN72934.1"/>
    <property type="molecule type" value="Genomic_DNA"/>
</dbReference>
<reference evidence="4 5" key="1">
    <citation type="submission" date="2018-09" db="EMBL/GenBank/DDBJ databases">
        <title>Marinorhizobium profundi gen. nov., sp. nov., isolated from a deep-sea sediment sample from the New Britain Trench and proposal of Marinorhizobiaceae fam. nov. in the order Rhizobiales of the class Alphaproteobacteria.</title>
        <authorList>
            <person name="Cao J."/>
        </authorList>
    </citation>
    <scope>NUCLEOTIDE SEQUENCE [LARGE SCALE GENOMIC DNA]</scope>
    <source>
        <strain evidence="4 5">WS11</strain>
    </source>
</reference>
<proteinExistence type="inferred from homology"/>
<dbReference type="Pfam" id="PF00496">
    <property type="entry name" value="SBP_bac_5"/>
    <property type="match status" value="1"/>
</dbReference>
<dbReference type="Gene3D" id="3.10.105.10">
    <property type="entry name" value="Dipeptide-binding Protein, Domain 3"/>
    <property type="match status" value="1"/>
</dbReference>
<organism evidence="4 5">
    <name type="scientific">Georhizobium profundi</name>
    <dbReference type="NCBI Taxonomy" id="2341112"/>
    <lineage>
        <taxon>Bacteria</taxon>
        <taxon>Pseudomonadati</taxon>
        <taxon>Pseudomonadota</taxon>
        <taxon>Alphaproteobacteria</taxon>
        <taxon>Hyphomicrobiales</taxon>
        <taxon>Rhizobiaceae</taxon>
        <taxon>Georhizobium</taxon>
    </lineage>
</organism>
<dbReference type="PANTHER" id="PTHR30290">
    <property type="entry name" value="PERIPLASMIC BINDING COMPONENT OF ABC TRANSPORTER"/>
    <property type="match status" value="1"/>
</dbReference>
<gene>
    <name evidence="4" type="ORF">D5400_18080</name>
</gene>
<dbReference type="KEGG" id="abaw:D5400_18080"/>
<dbReference type="RefSeq" id="WP_126011336.1">
    <property type="nucleotide sequence ID" value="NZ_CP032509.1"/>
</dbReference>
<dbReference type="InterPro" id="IPR039424">
    <property type="entry name" value="SBP_5"/>
</dbReference>
<dbReference type="SUPFAM" id="SSF53850">
    <property type="entry name" value="Periplasmic binding protein-like II"/>
    <property type="match status" value="1"/>
</dbReference>
<dbReference type="PROSITE" id="PS51318">
    <property type="entry name" value="TAT"/>
    <property type="match status" value="1"/>
</dbReference>
<name>A0A3Q8XS92_9HYPH</name>
<dbReference type="Proteomes" id="UP000268192">
    <property type="component" value="Chromosome"/>
</dbReference>
<protein>
    <submittedName>
        <fullName evidence="4">Peptide ABC transporter substrate-binding protein</fullName>
    </submittedName>
</protein>
<evidence type="ECO:0000256" key="1">
    <source>
        <dbReference type="ARBA" id="ARBA00004418"/>
    </source>
</evidence>
<dbReference type="OrthoDB" id="9803988at2"/>
<dbReference type="GO" id="GO:0043190">
    <property type="term" value="C:ATP-binding cassette (ABC) transporter complex"/>
    <property type="evidence" value="ECO:0007669"/>
    <property type="project" value="InterPro"/>
</dbReference>
<dbReference type="InterPro" id="IPR006311">
    <property type="entry name" value="TAT_signal"/>
</dbReference>
<dbReference type="Gene3D" id="3.40.190.10">
    <property type="entry name" value="Periplasmic binding protein-like II"/>
    <property type="match status" value="1"/>
</dbReference>
<feature type="domain" description="Solute-binding protein family 5" evidence="3">
    <location>
        <begin position="89"/>
        <end position="428"/>
    </location>
</feature>